<dbReference type="AlphaFoldDB" id="A0A317E7G7"/>
<reference evidence="15" key="1">
    <citation type="submission" date="2018-05" db="EMBL/GenBank/DDBJ databases">
        <title>Zavarzinia sp. HR-AS.</title>
        <authorList>
            <person name="Lee Y."/>
            <person name="Jeon C.O."/>
        </authorList>
    </citation>
    <scope>NUCLEOTIDE SEQUENCE [LARGE SCALE GENOMIC DNA]</scope>
    <source>
        <strain evidence="15">DSM 1231</strain>
    </source>
</reference>
<dbReference type="Gene3D" id="3.30.565.10">
    <property type="entry name" value="Histidine kinase-like ATPase, C-terminal domain"/>
    <property type="match status" value="1"/>
</dbReference>
<dbReference type="Proteomes" id="UP000246077">
    <property type="component" value="Unassembled WGS sequence"/>
</dbReference>
<name>A0A317E7G7_9PROT</name>
<dbReference type="Pfam" id="PF08521">
    <property type="entry name" value="2CSK_N"/>
    <property type="match status" value="1"/>
</dbReference>
<dbReference type="InterPro" id="IPR005467">
    <property type="entry name" value="His_kinase_dom"/>
</dbReference>
<dbReference type="GO" id="GO:0005886">
    <property type="term" value="C:plasma membrane"/>
    <property type="evidence" value="ECO:0007669"/>
    <property type="project" value="TreeGrafter"/>
</dbReference>
<dbReference type="SMART" id="SM00388">
    <property type="entry name" value="HisKA"/>
    <property type="match status" value="1"/>
</dbReference>
<dbReference type="InterPro" id="IPR003594">
    <property type="entry name" value="HATPase_dom"/>
</dbReference>
<dbReference type="InterPro" id="IPR004358">
    <property type="entry name" value="Sig_transdc_His_kin-like_C"/>
</dbReference>
<dbReference type="Pfam" id="PF02518">
    <property type="entry name" value="HATPase_c"/>
    <property type="match status" value="1"/>
</dbReference>
<dbReference type="InterPro" id="IPR003660">
    <property type="entry name" value="HAMP_dom"/>
</dbReference>
<dbReference type="SMART" id="SM00387">
    <property type="entry name" value="HATPase_c"/>
    <property type="match status" value="1"/>
</dbReference>
<dbReference type="InterPro" id="IPR013727">
    <property type="entry name" value="2CSK_N"/>
</dbReference>
<dbReference type="EC" id="2.7.13.3" evidence="3"/>
<keyword evidence="7 14" id="KW-0418">Kinase</keyword>
<dbReference type="Gene3D" id="1.10.287.130">
    <property type="match status" value="1"/>
</dbReference>
<evidence type="ECO:0000256" key="5">
    <source>
        <dbReference type="ARBA" id="ARBA00022679"/>
    </source>
</evidence>
<evidence type="ECO:0000259" key="12">
    <source>
        <dbReference type="PROSITE" id="PS50109"/>
    </source>
</evidence>
<evidence type="ECO:0000256" key="1">
    <source>
        <dbReference type="ARBA" id="ARBA00000085"/>
    </source>
</evidence>
<dbReference type="EMBL" id="QGLF01000001">
    <property type="protein sequence ID" value="PWR23068.1"/>
    <property type="molecule type" value="Genomic_DNA"/>
</dbReference>
<evidence type="ECO:0000313" key="15">
    <source>
        <dbReference type="Proteomes" id="UP000246077"/>
    </source>
</evidence>
<evidence type="ECO:0000259" key="13">
    <source>
        <dbReference type="PROSITE" id="PS50885"/>
    </source>
</evidence>
<feature type="transmembrane region" description="Helical" evidence="11">
    <location>
        <begin position="20"/>
        <end position="38"/>
    </location>
</feature>
<comment type="subcellular location">
    <subcellularLocation>
        <location evidence="2">Membrane</location>
        <topology evidence="2">Multi-pass membrane protein</topology>
    </subcellularLocation>
</comment>
<dbReference type="PROSITE" id="PS50885">
    <property type="entry name" value="HAMP"/>
    <property type="match status" value="1"/>
</dbReference>
<feature type="domain" description="Histidine kinase" evidence="12">
    <location>
        <begin position="235"/>
        <end position="448"/>
    </location>
</feature>
<dbReference type="PROSITE" id="PS50109">
    <property type="entry name" value="HIS_KIN"/>
    <property type="match status" value="1"/>
</dbReference>
<evidence type="ECO:0000256" key="8">
    <source>
        <dbReference type="ARBA" id="ARBA00022989"/>
    </source>
</evidence>
<dbReference type="SUPFAM" id="SSF47384">
    <property type="entry name" value="Homodimeric domain of signal transducing histidine kinase"/>
    <property type="match status" value="1"/>
</dbReference>
<proteinExistence type="predicted"/>
<dbReference type="InterPro" id="IPR003661">
    <property type="entry name" value="HisK_dim/P_dom"/>
</dbReference>
<dbReference type="SUPFAM" id="SSF55874">
    <property type="entry name" value="ATPase domain of HSP90 chaperone/DNA topoisomerase II/histidine kinase"/>
    <property type="match status" value="1"/>
</dbReference>
<comment type="caution">
    <text evidence="14">The sequence shown here is derived from an EMBL/GenBank/DDBJ whole genome shotgun (WGS) entry which is preliminary data.</text>
</comment>
<evidence type="ECO:0000256" key="6">
    <source>
        <dbReference type="ARBA" id="ARBA00022692"/>
    </source>
</evidence>
<feature type="domain" description="HAMP" evidence="13">
    <location>
        <begin position="175"/>
        <end position="227"/>
    </location>
</feature>
<evidence type="ECO:0000256" key="4">
    <source>
        <dbReference type="ARBA" id="ARBA00022553"/>
    </source>
</evidence>
<keyword evidence="10 11" id="KW-0472">Membrane</keyword>
<dbReference type="PRINTS" id="PR00344">
    <property type="entry name" value="BCTRLSENSOR"/>
</dbReference>
<evidence type="ECO:0000313" key="14">
    <source>
        <dbReference type="EMBL" id="PWR23068.1"/>
    </source>
</evidence>
<evidence type="ECO:0000256" key="2">
    <source>
        <dbReference type="ARBA" id="ARBA00004141"/>
    </source>
</evidence>
<dbReference type="OrthoDB" id="9809766at2"/>
<evidence type="ECO:0000256" key="3">
    <source>
        <dbReference type="ARBA" id="ARBA00012438"/>
    </source>
</evidence>
<evidence type="ECO:0000256" key="7">
    <source>
        <dbReference type="ARBA" id="ARBA00022777"/>
    </source>
</evidence>
<gene>
    <name evidence="14" type="ORF">DKG75_00385</name>
</gene>
<dbReference type="PANTHER" id="PTHR45436:SF15">
    <property type="entry name" value="SENSOR HISTIDINE KINASE CUSS"/>
    <property type="match status" value="1"/>
</dbReference>
<dbReference type="Pfam" id="PF00512">
    <property type="entry name" value="HisKA"/>
    <property type="match status" value="1"/>
</dbReference>
<evidence type="ECO:0000256" key="9">
    <source>
        <dbReference type="ARBA" id="ARBA00023012"/>
    </source>
</evidence>
<protein>
    <recommendedName>
        <fullName evidence="3">histidine kinase</fullName>
        <ecNumber evidence="3">2.7.13.3</ecNumber>
    </recommendedName>
</protein>
<dbReference type="PANTHER" id="PTHR45436">
    <property type="entry name" value="SENSOR HISTIDINE KINASE YKOH"/>
    <property type="match status" value="1"/>
</dbReference>
<keyword evidence="8 11" id="KW-1133">Transmembrane helix</keyword>
<evidence type="ECO:0000256" key="11">
    <source>
        <dbReference type="SAM" id="Phobius"/>
    </source>
</evidence>
<evidence type="ECO:0000256" key="10">
    <source>
        <dbReference type="ARBA" id="ARBA00023136"/>
    </source>
</evidence>
<organism evidence="14 15">
    <name type="scientific">Zavarzinia compransoris</name>
    <dbReference type="NCBI Taxonomy" id="1264899"/>
    <lineage>
        <taxon>Bacteria</taxon>
        <taxon>Pseudomonadati</taxon>
        <taxon>Pseudomonadota</taxon>
        <taxon>Alphaproteobacteria</taxon>
        <taxon>Rhodospirillales</taxon>
        <taxon>Zavarziniaceae</taxon>
        <taxon>Zavarzinia</taxon>
    </lineage>
</organism>
<dbReference type="InterPro" id="IPR050428">
    <property type="entry name" value="TCS_sensor_his_kinase"/>
</dbReference>
<accession>A0A317E7G7</accession>
<keyword evidence="5" id="KW-0808">Transferase</keyword>
<dbReference type="CDD" id="cd00082">
    <property type="entry name" value="HisKA"/>
    <property type="match status" value="1"/>
</dbReference>
<keyword evidence="9" id="KW-0902">Two-component regulatory system</keyword>
<dbReference type="GO" id="GO:0000155">
    <property type="term" value="F:phosphorelay sensor kinase activity"/>
    <property type="evidence" value="ECO:0007669"/>
    <property type="project" value="InterPro"/>
</dbReference>
<keyword evidence="4" id="KW-0597">Phosphoprotein</keyword>
<dbReference type="InterPro" id="IPR036890">
    <property type="entry name" value="HATPase_C_sf"/>
</dbReference>
<comment type="catalytic activity">
    <reaction evidence="1">
        <text>ATP + protein L-histidine = ADP + protein N-phospho-L-histidine.</text>
        <dbReference type="EC" id="2.7.13.3"/>
    </reaction>
</comment>
<dbReference type="InterPro" id="IPR036097">
    <property type="entry name" value="HisK_dim/P_sf"/>
</dbReference>
<keyword evidence="6 11" id="KW-0812">Transmembrane</keyword>
<sequence length="460" mass="50213">MDGRQVKRSLSLRRTLSRWLTVLLALVGILTGALSYLLTLKEAAEFFDQQLRQVALNVGDPGVQGLPPQRPPADEIYDQEDDFAVQIWDRRDEIVQSSPPEAADIPRHSSTGYSDTSSGGLAWRTYTLVTPRRTVQISQQVEVQRELAEAAALRSMLPVAIAIPLSWLLLIVVVRRITIGLNRLAQSLARRSADDDAAFRLDNIPAEVAPLVTEMERLLGRLQSVVAVQRRFVSEAAHELRTPLAALQLQAGNLDRIGDPATRAARIAELKQGIRRASLLVDQLLKIARQEAGSTGTGFAAIDLLELIKEVVASILPIADHRRQDIGLTHTDTAVVFGNPSDLRTLFGNLVENALRYTPEDGTIDIAVRRAGDSVFVEISDSGPGIPEHLMTRVFDPFFRAASADIEGSGLGLAIAARIAARHGTAIELANRPDGRGLVARVSLNIREPGDRLPVTPKNR</sequence>
<dbReference type="CDD" id="cd00075">
    <property type="entry name" value="HATPase"/>
    <property type="match status" value="1"/>
</dbReference>
<keyword evidence="15" id="KW-1185">Reference proteome</keyword>